<gene>
    <name evidence="1" type="ORF">Cha6605_2412</name>
</gene>
<dbReference type="OrthoDB" id="9429388at2"/>
<keyword evidence="2" id="KW-1185">Reference proteome</keyword>
<dbReference type="HOGENOM" id="CLU_1029319_0_0_3"/>
<dbReference type="KEGG" id="cmp:Cha6605_2412"/>
<organism evidence="1 2">
    <name type="scientific">Chamaesiphon minutus (strain ATCC 27169 / PCC 6605)</name>
    <dbReference type="NCBI Taxonomy" id="1173020"/>
    <lineage>
        <taxon>Bacteria</taxon>
        <taxon>Bacillati</taxon>
        <taxon>Cyanobacteriota</taxon>
        <taxon>Cyanophyceae</taxon>
        <taxon>Gomontiellales</taxon>
        <taxon>Chamaesiphonaceae</taxon>
        <taxon>Chamaesiphon</taxon>
    </lineage>
</organism>
<sequence length="270" mass="31098">MDSTTSISYSKNHWRTTRRGRTIADWLFFLPYPKSEKEVQNMLDLFKSIAAIAEEQDICCISTTETYGLLEVKSYVDYIEKDFLRSQNIYEPLDSNGLPCIEPPDFTTKLAYFNSNNEIIEQYIGNMGSLIAEIYDIEINKDCADPTTAITLDSSPNLEFDKKNHKFTENKVVEVRIELTTDIWFPWIDGAIHAYRPHGEETYLQPVNHPTFGMVYDNRELVSYHTPRLNKFLSESHKIASSYGAKWKLDTTQGVPLYAKMCSTLGVRLD</sequence>
<proteinExistence type="predicted"/>
<dbReference type="AlphaFoldDB" id="K9UGC0"/>
<evidence type="ECO:0000313" key="1">
    <source>
        <dbReference type="EMBL" id="AFY93471.1"/>
    </source>
</evidence>
<accession>K9UGC0</accession>
<name>K9UGC0_CHAP6</name>
<dbReference type="RefSeq" id="WP_015159619.1">
    <property type="nucleotide sequence ID" value="NC_019697.1"/>
</dbReference>
<evidence type="ECO:0000313" key="2">
    <source>
        <dbReference type="Proteomes" id="UP000010366"/>
    </source>
</evidence>
<reference evidence="1 2" key="1">
    <citation type="submission" date="2012-05" db="EMBL/GenBank/DDBJ databases">
        <title>Finished chromosome of genome of Chamaesiphon sp. PCC 6605.</title>
        <authorList>
            <consortium name="US DOE Joint Genome Institute"/>
            <person name="Gugger M."/>
            <person name="Coursin T."/>
            <person name="Rippka R."/>
            <person name="Tandeau De Marsac N."/>
            <person name="Huntemann M."/>
            <person name="Wei C.-L."/>
            <person name="Han J."/>
            <person name="Detter J.C."/>
            <person name="Han C."/>
            <person name="Tapia R."/>
            <person name="Chen A."/>
            <person name="Kyrpides N."/>
            <person name="Mavromatis K."/>
            <person name="Markowitz V."/>
            <person name="Szeto E."/>
            <person name="Ivanova N."/>
            <person name="Pagani I."/>
            <person name="Pati A."/>
            <person name="Goodwin L."/>
            <person name="Nordberg H.P."/>
            <person name="Cantor M.N."/>
            <person name="Hua S.X."/>
            <person name="Woyke T."/>
            <person name="Kerfeld C.A."/>
        </authorList>
    </citation>
    <scope>NUCLEOTIDE SEQUENCE [LARGE SCALE GENOMIC DNA]</scope>
    <source>
        <strain evidence="2">ATCC 27169 / PCC 6605</strain>
    </source>
</reference>
<dbReference type="Proteomes" id="UP000010366">
    <property type="component" value="Chromosome"/>
</dbReference>
<protein>
    <submittedName>
        <fullName evidence="1">Uncharacterized protein</fullName>
    </submittedName>
</protein>
<dbReference type="EMBL" id="CP003600">
    <property type="protein sequence ID" value="AFY93471.1"/>
    <property type="molecule type" value="Genomic_DNA"/>
</dbReference>